<dbReference type="InterPro" id="IPR050595">
    <property type="entry name" value="Bact_response_regulator"/>
</dbReference>
<keyword evidence="5" id="KW-1185">Reference proteome</keyword>
<organism evidence="4 5">
    <name type="scientific">Ponticaulis profundi</name>
    <dbReference type="NCBI Taxonomy" id="2665222"/>
    <lineage>
        <taxon>Bacteria</taxon>
        <taxon>Pseudomonadati</taxon>
        <taxon>Pseudomonadota</taxon>
        <taxon>Alphaproteobacteria</taxon>
        <taxon>Hyphomonadales</taxon>
        <taxon>Hyphomonadaceae</taxon>
        <taxon>Ponticaulis</taxon>
    </lineage>
</organism>
<comment type="caution">
    <text evidence="4">The sequence shown here is derived from an EMBL/GenBank/DDBJ whole genome shotgun (WGS) entry which is preliminary data.</text>
</comment>
<dbReference type="Pfam" id="PF00072">
    <property type="entry name" value="Response_reg"/>
    <property type="match status" value="1"/>
</dbReference>
<name>A0ABW1S639_9PROT</name>
<evidence type="ECO:0000256" key="1">
    <source>
        <dbReference type="ARBA" id="ARBA00022553"/>
    </source>
</evidence>
<keyword evidence="1 2" id="KW-0597">Phosphoprotein</keyword>
<dbReference type="SUPFAM" id="SSF52172">
    <property type="entry name" value="CheY-like"/>
    <property type="match status" value="1"/>
</dbReference>
<protein>
    <submittedName>
        <fullName evidence="4">PleD family two-component system response regulator</fullName>
    </submittedName>
</protein>
<dbReference type="Proteomes" id="UP001596303">
    <property type="component" value="Unassembled WGS sequence"/>
</dbReference>
<evidence type="ECO:0000313" key="4">
    <source>
        <dbReference type="EMBL" id="MFC6196672.1"/>
    </source>
</evidence>
<evidence type="ECO:0000256" key="2">
    <source>
        <dbReference type="PROSITE-ProRule" id="PRU00169"/>
    </source>
</evidence>
<evidence type="ECO:0000313" key="5">
    <source>
        <dbReference type="Proteomes" id="UP001596303"/>
    </source>
</evidence>
<dbReference type="PROSITE" id="PS50110">
    <property type="entry name" value="RESPONSE_REGULATORY"/>
    <property type="match status" value="1"/>
</dbReference>
<reference evidence="5" key="1">
    <citation type="journal article" date="2019" name="Int. J. Syst. Evol. Microbiol.">
        <title>The Global Catalogue of Microorganisms (GCM) 10K type strain sequencing project: providing services to taxonomists for standard genome sequencing and annotation.</title>
        <authorList>
            <consortium name="The Broad Institute Genomics Platform"/>
            <consortium name="The Broad Institute Genome Sequencing Center for Infectious Disease"/>
            <person name="Wu L."/>
            <person name="Ma J."/>
        </authorList>
    </citation>
    <scope>NUCLEOTIDE SEQUENCE [LARGE SCALE GENOMIC DNA]</scope>
    <source>
        <strain evidence="5">CGMCC-1.15741</strain>
    </source>
</reference>
<sequence length="127" mass="14192">MHVILIAQSRDVTRTLQETLLSHGHSAECTEHGESGIQLLKFRSFDAILVDDELPDISGLDVVKQIRAMRIDTPVLFVSELRAHSLTDEARACGRVDFCQKPLQSHDMIRRLSRLIPSPHIASQPSA</sequence>
<dbReference type="InterPro" id="IPR001789">
    <property type="entry name" value="Sig_transdc_resp-reg_receiver"/>
</dbReference>
<dbReference type="EMBL" id="JBHSSW010000002">
    <property type="protein sequence ID" value="MFC6196672.1"/>
    <property type="molecule type" value="Genomic_DNA"/>
</dbReference>
<dbReference type="SMART" id="SM00448">
    <property type="entry name" value="REC"/>
    <property type="match status" value="1"/>
</dbReference>
<dbReference type="InterPro" id="IPR011006">
    <property type="entry name" value="CheY-like_superfamily"/>
</dbReference>
<dbReference type="PANTHER" id="PTHR44591">
    <property type="entry name" value="STRESS RESPONSE REGULATOR PROTEIN 1"/>
    <property type="match status" value="1"/>
</dbReference>
<feature type="domain" description="Response regulatory" evidence="3">
    <location>
        <begin position="2"/>
        <end position="116"/>
    </location>
</feature>
<feature type="modified residue" description="4-aspartylphosphate" evidence="2">
    <location>
        <position position="51"/>
    </location>
</feature>
<evidence type="ECO:0000259" key="3">
    <source>
        <dbReference type="PROSITE" id="PS50110"/>
    </source>
</evidence>
<accession>A0ABW1S639</accession>
<dbReference type="RefSeq" id="WP_377374395.1">
    <property type="nucleotide sequence ID" value="NZ_JBHSSW010000002.1"/>
</dbReference>
<proteinExistence type="predicted"/>
<gene>
    <name evidence="4" type="ORF">ACFQDM_01205</name>
</gene>
<dbReference type="Gene3D" id="3.40.50.2300">
    <property type="match status" value="1"/>
</dbReference>
<dbReference type="PANTHER" id="PTHR44591:SF3">
    <property type="entry name" value="RESPONSE REGULATORY DOMAIN-CONTAINING PROTEIN"/>
    <property type="match status" value="1"/>
</dbReference>